<evidence type="ECO:0000313" key="3">
    <source>
        <dbReference type="EMBL" id="GLX79943.1"/>
    </source>
</evidence>
<dbReference type="SUPFAM" id="SSF51338">
    <property type="entry name" value="Composite domain of metallo-dependent hydrolases"/>
    <property type="match status" value="1"/>
</dbReference>
<evidence type="ECO:0000313" key="4">
    <source>
        <dbReference type="Proteomes" id="UP001157186"/>
    </source>
</evidence>
<dbReference type="EMBL" id="BSST01000001">
    <property type="protein sequence ID" value="GLX79943.1"/>
    <property type="molecule type" value="Genomic_DNA"/>
</dbReference>
<proteinExistence type="predicted"/>
<accession>A0ABQ6GVI5</accession>
<dbReference type="CDD" id="cd01300">
    <property type="entry name" value="YtcJ_like"/>
    <property type="match status" value="1"/>
</dbReference>
<feature type="signal peptide" evidence="1">
    <location>
        <begin position="1"/>
        <end position="22"/>
    </location>
</feature>
<feature type="domain" description="Amidohydrolase 3" evidence="2">
    <location>
        <begin position="72"/>
        <end position="551"/>
    </location>
</feature>
<dbReference type="PANTHER" id="PTHR22642:SF2">
    <property type="entry name" value="PROTEIN LONG AFTER FAR-RED 3"/>
    <property type="match status" value="1"/>
</dbReference>
<dbReference type="InterPro" id="IPR011059">
    <property type="entry name" value="Metal-dep_hydrolase_composite"/>
</dbReference>
<evidence type="ECO:0000256" key="1">
    <source>
        <dbReference type="SAM" id="SignalP"/>
    </source>
</evidence>
<dbReference type="InterPro" id="IPR013108">
    <property type="entry name" value="Amidohydro_3"/>
</dbReference>
<dbReference type="Gene3D" id="2.30.40.10">
    <property type="entry name" value="Urease, subunit C, domain 1"/>
    <property type="match status" value="1"/>
</dbReference>
<keyword evidence="1" id="KW-0732">Signal</keyword>
<name>A0ABQ6GVI5_9GAMM</name>
<reference evidence="3 4" key="1">
    <citation type="submission" date="2023-03" db="EMBL/GenBank/DDBJ databases">
        <title>Draft genome sequence of Thalassotalea insulae KCTC 62186T.</title>
        <authorList>
            <person name="Sawabe T."/>
        </authorList>
    </citation>
    <scope>NUCLEOTIDE SEQUENCE [LARGE SCALE GENOMIC DNA]</scope>
    <source>
        <strain evidence="3 4">KCTC 62186</strain>
    </source>
</reference>
<dbReference type="InterPro" id="IPR032466">
    <property type="entry name" value="Metal_Hydrolase"/>
</dbReference>
<comment type="caution">
    <text evidence="3">The sequence shown here is derived from an EMBL/GenBank/DDBJ whole genome shotgun (WGS) entry which is preliminary data.</text>
</comment>
<dbReference type="PANTHER" id="PTHR22642">
    <property type="entry name" value="IMIDAZOLONEPROPIONASE"/>
    <property type="match status" value="1"/>
</dbReference>
<dbReference type="RefSeq" id="WP_284245893.1">
    <property type="nucleotide sequence ID" value="NZ_BSST01000001.1"/>
</dbReference>
<dbReference type="Gene3D" id="3.10.310.70">
    <property type="match status" value="1"/>
</dbReference>
<organism evidence="3 4">
    <name type="scientific">Thalassotalea insulae</name>
    <dbReference type="NCBI Taxonomy" id="2056778"/>
    <lineage>
        <taxon>Bacteria</taxon>
        <taxon>Pseudomonadati</taxon>
        <taxon>Pseudomonadota</taxon>
        <taxon>Gammaproteobacteria</taxon>
        <taxon>Alteromonadales</taxon>
        <taxon>Colwelliaceae</taxon>
        <taxon>Thalassotalea</taxon>
    </lineage>
</organism>
<dbReference type="Gene3D" id="3.20.20.140">
    <property type="entry name" value="Metal-dependent hydrolases"/>
    <property type="match status" value="1"/>
</dbReference>
<protein>
    <submittedName>
        <fullName evidence="3">Amidohydrolase</fullName>
    </submittedName>
</protein>
<gene>
    <name evidence="3" type="ORF">tinsulaeT_32830</name>
</gene>
<keyword evidence="4" id="KW-1185">Reference proteome</keyword>
<sequence length="556" mass="61308">MKIIKQLNLGTSLLLLSWCVQAQTTLINNIKGYTLDASGQHLAQFSALQFTDDKIDKLYQSDDNIATGKDWQVIDGKGATMLPGLIDAHGHVLSFGQSLMTADLVNSRSEQAAVKSTLVFAKANPTLAWITGRGWNQVQWPNKQFPSAQSLDKYFPDKPVWLRRVDGHAGWANSKAMQLAGITSSTKAPEGGDIIRDANGKPSGIFVDNAMALIEQKIPPLSIKQQKTILVKAMKALASMGLTSVHDAGIDSQNLAAFQQLSNEQQMPIRINAMLYLPSEGWQQTLAQGSFHSPDSMLNFNSVKIQADGALGSRGAALIEDYSDHPGHKGLLLHDKKSLNQYVNFAMAKGFQVNTHAIGDNANKIVLDLYQDAIKKHDSKALRHRVEHAQVLRIEDIPRFHQLGVIASMQATHATSDKNMAENRLGSERILGAYAWRKLLDANAIIAAGSDFPVESPNPFFGLHASMTRQDKNNQPDNGWYPAEKMTRLEAFKSFTLDAAYAGHQEQLIGSLLPGKKADFILLRDNYFTSEAEHIWQNIVLSTWVNGQKVYQAISK</sequence>
<dbReference type="Pfam" id="PF07969">
    <property type="entry name" value="Amidohydro_3"/>
    <property type="match status" value="1"/>
</dbReference>
<dbReference type="InterPro" id="IPR033932">
    <property type="entry name" value="YtcJ-like"/>
</dbReference>
<dbReference type="SUPFAM" id="SSF51556">
    <property type="entry name" value="Metallo-dependent hydrolases"/>
    <property type="match status" value="1"/>
</dbReference>
<dbReference type="Proteomes" id="UP001157186">
    <property type="component" value="Unassembled WGS sequence"/>
</dbReference>
<evidence type="ECO:0000259" key="2">
    <source>
        <dbReference type="Pfam" id="PF07969"/>
    </source>
</evidence>
<feature type="chain" id="PRO_5046496095" evidence="1">
    <location>
        <begin position="23"/>
        <end position="556"/>
    </location>
</feature>